<organism evidence="1 2">
    <name type="scientific">Solanum commersonii</name>
    <name type="common">Commerson's wild potato</name>
    <name type="synonym">Commerson's nightshade</name>
    <dbReference type="NCBI Taxonomy" id="4109"/>
    <lineage>
        <taxon>Eukaryota</taxon>
        <taxon>Viridiplantae</taxon>
        <taxon>Streptophyta</taxon>
        <taxon>Embryophyta</taxon>
        <taxon>Tracheophyta</taxon>
        <taxon>Spermatophyta</taxon>
        <taxon>Magnoliopsida</taxon>
        <taxon>eudicotyledons</taxon>
        <taxon>Gunneridae</taxon>
        <taxon>Pentapetalae</taxon>
        <taxon>asterids</taxon>
        <taxon>lamiids</taxon>
        <taxon>Solanales</taxon>
        <taxon>Solanaceae</taxon>
        <taxon>Solanoideae</taxon>
        <taxon>Solaneae</taxon>
        <taxon>Solanum</taxon>
    </lineage>
</organism>
<dbReference type="EMBL" id="JACXVP010000003">
    <property type="protein sequence ID" value="KAG5617747.1"/>
    <property type="molecule type" value="Genomic_DNA"/>
</dbReference>
<accession>A0A9J6A0D0</accession>
<reference evidence="1 2" key="1">
    <citation type="submission" date="2020-09" db="EMBL/GenBank/DDBJ databases">
        <title>De no assembly of potato wild relative species, Solanum commersonii.</title>
        <authorList>
            <person name="Cho K."/>
        </authorList>
    </citation>
    <scope>NUCLEOTIDE SEQUENCE [LARGE SCALE GENOMIC DNA]</scope>
    <source>
        <strain evidence="1">LZ3.2</strain>
        <tissue evidence="1">Leaf</tissue>
    </source>
</reference>
<name>A0A9J6A0D0_SOLCO</name>
<sequence>MLLQRYLDDQLLLVIESVYNWGDEEDEDVKVRSLIYLFSPMVRMGKWEWATGHWVDRVILEGSGHWVKNRE</sequence>
<evidence type="ECO:0000313" key="2">
    <source>
        <dbReference type="Proteomes" id="UP000824120"/>
    </source>
</evidence>
<protein>
    <submittedName>
        <fullName evidence="1">Uncharacterized protein</fullName>
    </submittedName>
</protein>
<dbReference type="Proteomes" id="UP000824120">
    <property type="component" value="Chromosome 3"/>
</dbReference>
<proteinExistence type="predicted"/>
<dbReference type="AlphaFoldDB" id="A0A9J6A0D0"/>
<keyword evidence="2" id="KW-1185">Reference proteome</keyword>
<comment type="caution">
    <text evidence="1">The sequence shown here is derived from an EMBL/GenBank/DDBJ whole genome shotgun (WGS) entry which is preliminary data.</text>
</comment>
<evidence type="ECO:0000313" key="1">
    <source>
        <dbReference type="EMBL" id="KAG5617747.1"/>
    </source>
</evidence>
<gene>
    <name evidence="1" type="ORF">H5410_017571</name>
</gene>